<protein>
    <submittedName>
        <fullName evidence="2">GNAT family N-acetyltransferase</fullName>
    </submittedName>
</protein>
<sequence>MKVKPITHFTADGKEVIIREATEEDAVDLIGLKKSYIRGTRTIPLYEFEYKNDIQMEKDLIKRFHTEENSLLLVAEHGNNLIGNIDLSGNQRTKLFHTGMIGMGIANEWQNRKIGSFLMESLLGWAAESSPLKIIWLEVYSTNIGGIRLYEKFGFESCGHIKNFFMEEEPADKITMVKYLT</sequence>
<organism evidence="2 3">
    <name type="scientific">Flavobacterium arundinis</name>
    <dbReference type="NCBI Taxonomy" id="3139143"/>
    <lineage>
        <taxon>Bacteria</taxon>
        <taxon>Pseudomonadati</taxon>
        <taxon>Bacteroidota</taxon>
        <taxon>Flavobacteriia</taxon>
        <taxon>Flavobacteriales</taxon>
        <taxon>Flavobacteriaceae</taxon>
        <taxon>Flavobacterium</taxon>
    </lineage>
</organism>
<gene>
    <name evidence="2" type="ORF">AAEO56_00715</name>
</gene>
<evidence type="ECO:0000259" key="1">
    <source>
        <dbReference type="PROSITE" id="PS51186"/>
    </source>
</evidence>
<dbReference type="PANTHER" id="PTHR43415">
    <property type="entry name" value="SPERMIDINE N(1)-ACETYLTRANSFERASE"/>
    <property type="match status" value="1"/>
</dbReference>
<keyword evidence="3" id="KW-1185">Reference proteome</keyword>
<proteinExistence type="predicted"/>
<dbReference type="EMBL" id="JBBYHR010000001">
    <property type="protein sequence ID" value="MEL1242766.1"/>
    <property type="molecule type" value="Genomic_DNA"/>
</dbReference>
<dbReference type="Gene3D" id="3.40.630.30">
    <property type="match status" value="1"/>
</dbReference>
<dbReference type="SUPFAM" id="SSF55729">
    <property type="entry name" value="Acyl-CoA N-acyltransferases (Nat)"/>
    <property type="match status" value="1"/>
</dbReference>
<dbReference type="InterPro" id="IPR016181">
    <property type="entry name" value="Acyl_CoA_acyltransferase"/>
</dbReference>
<reference evidence="2 3" key="1">
    <citation type="submission" date="2024-04" db="EMBL/GenBank/DDBJ databases">
        <title>Flavobacterium sp. DGU11 16S ribosomal RNA gene Genome sequencing and assembly.</title>
        <authorList>
            <person name="Park S."/>
        </authorList>
    </citation>
    <scope>NUCLEOTIDE SEQUENCE [LARGE SCALE GENOMIC DNA]</scope>
    <source>
        <strain evidence="2 3">DGU11</strain>
    </source>
</reference>
<dbReference type="PANTHER" id="PTHR43415:SF3">
    <property type="entry name" value="GNAT-FAMILY ACETYLTRANSFERASE"/>
    <property type="match status" value="1"/>
</dbReference>
<name>A0ABU9HRI2_9FLAO</name>
<evidence type="ECO:0000313" key="2">
    <source>
        <dbReference type="EMBL" id="MEL1242766.1"/>
    </source>
</evidence>
<feature type="domain" description="N-acetyltransferase" evidence="1">
    <location>
        <begin position="16"/>
        <end position="181"/>
    </location>
</feature>
<accession>A0ABU9HRI2</accession>
<dbReference type="InterPro" id="IPR000182">
    <property type="entry name" value="GNAT_dom"/>
</dbReference>
<dbReference type="Proteomes" id="UP001464555">
    <property type="component" value="Unassembled WGS sequence"/>
</dbReference>
<comment type="caution">
    <text evidence="2">The sequence shown here is derived from an EMBL/GenBank/DDBJ whole genome shotgun (WGS) entry which is preliminary data.</text>
</comment>
<evidence type="ECO:0000313" key="3">
    <source>
        <dbReference type="Proteomes" id="UP001464555"/>
    </source>
</evidence>
<dbReference type="PROSITE" id="PS51186">
    <property type="entry name" value="GNAT"/>
    <property type="match status" value="1"/>
</dbReference>
<dbReference type="CDD" id="cd04301">
    <property type="entry name" value="NAT_SF"/>
    <property type="match status" value="1"/>
</dbReference>
<dbReference type="Pfam" id="PF00583">
    <property type="entry name" value="Acetyltransf_1"/>
    <property type="match status" value="1"/>
</dbReference>
<dbReference type="RefSeq" id="WP_341695091.1">
    <property type="nucleotide sequence ID" value="NZ_JBBYHR010000001.1"/>
</dbReference>